<organism evidence="1">
    <name type="scientific">Octactis speculum</name>
    <dbReference type="NCBI Taxonomy" id="3111310"/>
    <lineage>
        <taxon>Eukaryota</taxon>
        <taxon>Sar</taxon>
        <taxon>Stramenopiles</taxon>
        <taxon>Ochrophyta</taxon>
        <taxon>Dictyochophyceae</taxon>
        <taxon>Dictyochales</taxon>
        <taxon>Dictyochaceae</taxon>
        <taxon>Octactis</taxon>
    </lineage>
</organism>
<accession>A0A7S2BX14</accession>
<protein>
    <submittedName>
        <fullName evidence="1">Uncharacterized protein</fullName>
    </submittedName>
</protein>
<gene>
    <name evidence="1" type="ORF">DSPE1174_LOCUS10665</name>
</gene>
<dbReference type="AlphaFoldDB" id="A0A7S2BX14"/>
<evidence type="ECO:0000313" key="1">
    <source>
        <dbReference type="EMBL" id="CAD9409308.1"/>
    </source>
</evidence>
<dbReference type="EMBL" id="HBGS01020669">
    <property type="protein sequence ID" value="CAD9409308.1"/>
    <property type="molecule type" value="Transcribed_RNA"/>
</dbReference>
<proteinExistence type="predicted"/>
<reference evidence="1" key="1">
    <citation type="submission" date="2021-01" db="EMBL/GenBank/DDBJ databases">
        <authorList>
            <person name="Corre E."/>
            <person name="Pelletier E."/>
            <person name="Niang G."/>
            <person name="Scheremetjew M."/>
            <person name="Finn R."/>
            <person name="Kale V."/>
            <person name="Holt S."/>
            <person name="Cochrane G."/>
            <person name="Meng A."/>
            <person name="Brown T."/>
            <person name="Cohen L."/>
        </authorList>
    </citation>
    <scope>NUCLEOTIDE SEQUENCE</scope>
    <source>
        <strain evidence="1">CCMP1381</strain>
    </source>
</reference>
<sequence length="169" mass="19438">MLIAIVSDSYDYAQVHAARLFLRTRVDLAAEFVTIGVAKCREPTCFTELVKFFLDPLAERIFEPLITQKFGDDSGEPEWLGRTLDQDRRIKENITKNGDRLNKMIEDIHKSMNSKIEDIHTSMNGKIEETNMKIDAIQFQLHENLSKVEQVLSLISQGQGQTAIKRWKL</sequence>
<name>A0A7S2BX14_9STRA</name>